<keyword evidence="2" id="KW-0862">Zinc</keyword>
<evidence type="ECO:0000259" key="6">
    <source>
        <dbReference type="PROSITE" id="PS50048"/>
    </source>
</evidence>
<keyword evidence="4" id="KW-0804">Transcription</keyword>
<evidence type="ECO:0000313" key="8">
    <source>
        <dbReference type="Proteomes" id="UP000800039"/>
    </source>
</evidence>
<dbReference type="PANTHER" id="PTHR47660:SF3">
    <property type="entry name" value="FINGER DOMAIN PROTEIN, PUTATIVE (AFU_ORTHOLOGUE AFUA_4G03310)-RELATED"/>
    <property type="match status" value="1"/>
</dbReference>
<organism evidence="7 8">
    <name type="scientific">Cucurbitaria berberidis CBS 394.84</name>
    <dbReference type="NCBI Taxonomy" id="1168544"/>
    <lineage>
        <taxon>Eukaryota</taxon>
        <taxon>Fungi</taxon>
        <taxon>Dikarya</taxon>
        <taxon>Ascomycota</taxon>
        <taxon>Pezizomycotina</taxon>
        <taxon>Dothideomycetes</taxon>
        <taxon>Pleosporomycetidae</taxon>
        <taxon>Pleosporales</taxon>
        <taxon>Pleosporineae</taxon>
        <taxon>Cucurbitariaceae</taxon>
        <taxon>Cucurbitaria</taxon>
    </lineage>
</organism>
<dbReference type="EMBL" id="ML976618">
    <property type="protein sequence ID" value="KAF1841835.1"/>
    <property type="molecule type" value="Genomic_DNA"/>
</dbReference>
<feature type="domain" description="Zn(2)-C6 fungal-type" evidence="6">
    <location>
        <begin position="12"/>
        <end position="42"/>
    </location>
</feature>
<dbReference type="PANTHER" id="PTHR47660">
    <property type="entry name" value="TRANSCRIPTION FACTOR WITH C2H2 AND ZN(2)-CYS(6) DNA BINDING DOMAIN (EUROFUNG)-RELATED-RELATED"/>
    <property type="match status" value="1"/>
</dbReference>
<keyword evidence="5" id="KW-0539">Nucleus</keyword>
<sequence length="378" mass="42211">MLGYISSTRKKSCYGCVRAKRRCDLGYPFCKRCFVKGFDCKYPNAQKTTVHDAEVVIRQSTPDFMPPLASVGGSSTLPLDLQIDSSIEVNIDPLFLQVSGSSSDSSGSSPERLYRTLFPEVRQPAFLNEGQVFTVIQGLCAFVPDMAFSGSTLFIHQNLYQKDQPQAYQDCVALSALFLTKNARNVSVLANSIHSKIAALIASSSNWTLTEHLAAVQALLIYQIIRLFDPSLNLQAQAEKHIPLLETWSAHLWKRSFNEKQDFKDCHDRWVFNESLRRTVLLSVFSRCGWSVLTKGGVADQVPVLSRLPVTKDIEAWSCDRDAFNARVLPYVTEEEGLIAYGDMSAGWTHDRETASLDPFKKLLLVACRGGDDPRLLV</sequence>
<protein>
    <recommendedName>
        <fullName evidence="6">Zn(2)-C6 fungal-type domain-containing protein</fullName>
    </recommendedName>
</protein>
<evidence type="ECO:0000313" key="7">
    <source>
        <dbReference type="EMBL" id="KAF1841835.1"/>
    </source>
</evidence>
<dbReference type="SUPFAM" id="SSF57701">
    <property type="entry name" value="Zn2/Cys6 DNA-binding domain"/>
    <property type="match status" value="1"/>
</dbReference>
<dbReference type="CDD" id="cd00067">
    <property type="entry name" value="GAL4"/>
    <property type="match status" value="1"/>
</dbReference>
<name>A0A9P4L4S9_9PLEO</name>
<evidence type="ECO:0000256" key="1">
    <source>
        <dbReference type="ARBA" id="ARBA00022723"/>
    </source>
</evidence>
<keyword evidence="8" id="KW-1185">Reference proteome</keyword>
<gene>
    <name evidence="7" type="ORF">K460DRAFT_291440</name>
</gene>
<proteinExistence type="predicted"/>
<reference evidence="7" key="1">
    <citation type="submission" date="2020-01" db="EMBL/GenBank/DDBJ databases">
        <authorList>
            <consortium name="DOE Joint Genome Institute"/>
            <person name="Haridas S."/>
            <person name="Albert R."/>
            <person name="Binder M."/>
            <person name="Bloem J."/>
            <person name="Labutti K."/>
            <person name="Salamov A."/>
            <person name="Andreopoulos B."/>
            <person name="Baker S.E."/>
            <person name="Barry K."/>
            <person name="Bills G."/>
            <person name="Bluhm B.H."/>
            <person name="Cannon C."/>
            <person name="Castanera R."/>
            <person name="Culley D.E."/>
            <person name="Daum C."/>
            <person name="Ezra D."/>
            <person name="Gonzalez J.B."/>
            <person name="Henrissat B."/>
            <person name="Kuo A."/>
            <person name="Liang C."/>
            <person name="Lipzen A."/>
            <person name="Lutzoni F."/>
            <person name="Magnuson J."/>
            <person name="Mondo S."/>
            <person name="Nolan M."/>
            <person name="Ohm R."/>
            <person name="Pangilinan J."/>
            <person name="Park H.-J."/>
            <person name="Ramirez L."/>
            <person name="Alfaro M."/>
            <person name="Sun H."/>
            <person name="Tritt A."/>
            <person name="Yoshinaga Y."/>
            <person name="Zwiers L.-H."/>
            <person name="Turgeon B.G."/>
            <person name="Goodwin S.B."/>
            <person name="Spatafora J.W."/>
            <person name="Crous P.W."/>
            <person name="Grigoriev I.V."/>
        </authorList>
    </citation>
    <scope>NUCLEOTIDE SEQUENCE</scope>
    <source>
        <strain evidence="7">CBS 394.84</strain>
    </source>
</reference>
<dbReference type="AlphaFoldDB" id="A0A9P4L4S9"/>
<dbReference type="Pfam" id="PF00172">
    <property type="entry name" value="Zn_clus"/>
    <property type="match status" value="1"/>
</dbReference>
<dbReference type="OrthoDB" id="4216928at2759"/>
<evidence type="ECO:0000256" key="5">
    <source>
        <dbReference type="ARBA" id="ARBA00023242"/>
    </source>
</evidence>
<dbReference type="GeneID" id="63846537"/>
<keyword evidence="1" id="KW-0479">Metal-binding</keyword>
<dbReference type="GO" id="GO:0000981">
    <property type="term" value="F:DNA-binding transcription factor activity, RNA polymerase II-specific"/>
    <property type="evidence" value="ECO:0007669"/>
    <property type="project" value="InterPro"/>
</dbReference>
<dbReference type="Gene3D" id="4.10.240.10">
    <property type="entry name" value="Zn(2)-C6 fungal-type DNA-binding domain"/>
    <property type="match status" value="1"/>
</dbReference>
<dbReference type="GO" id="GO:0008270">
    <property type="term" value="F:zinc ion binding"/>
    <property type="evidence" value="ECO:0007669"/>
    <property type="project" value="InterPro"/>
</dbReference>
<keyword evidence="3" id="KW-0805">Transcription regulation</keyword>
<comment type="caution">
    <text evidence="7">The sequence shown here is derived from an EMBL/GenBank/DDBJ whole genome shotgun (WGS) entry which is preliminary data.</text>
</comment>
<accession>A0A9P4L4S9</accession>
<dbReference type="InterPro" id="IPR036864">
    <property type="entry name" value="Zn2-C6_fun-type_DNA-bd_sf"/>
</dbReference>
<dbReference type="Proteomes" id="UP000800039">
    <property type="component" value="Unassembled WGS sequence"/>
</dbReference>
<dbReference type="RefSeq" id="XP_040784398.1">
    <property type="nucleotide sequence ID" value="XM_040929285.1"/>
</dbReference>
<evidence type="ECO:0000256" key="3">
    <source>
        <dbReference type="ARBA" id="ARBA00023015"/>
    </source>
</evidence>
<evidence type="ECO:0000256" key="2">
    <source>
        <dbReference type="ARBA" id="ARBA00022833"/>
    </source>
</evidence>
<dbReference type="PROSITE" id="PS50048">
    <property type="entry name" value="ZN2_CY6_FUNGAL_2"/>
    <property type="match status" value="1"/>
</dbReference>
<dbReference type="InterPro" id="IPR001138">
    <property type="entry name" value="Zn2Cys6_DnaBD"/>
</dbReference>
<evidence type="ECO:0000256" key="4">
    <source>
        <dbReference type="ARBA" id="ARBA00023163"/>
    </source>
</evidence>